<name>A0A979GX33_CHIPD</name>
<dbReference type="KEGG" id="cpi:Cpin_6997"/>
<gene>
    <name evidence="4" type="ordered locus">Cpin_6997</name>
</gene>
<feature type="chain" id="PRO_5038068318" evidence="2">
    <location>
        <begin position="28"/>
        <end position="300"/>
    </location>
</feature>
<evidence type="ECO:0000256" key="2">
    <source>
        <dbReference type="SAM" id="SignalP"/>
    </source>
</evidence>
<reference evidence="5" key="1">
    <citation type="submission" date="2009-08" db="EMBL/GenBank/DDBJ databases">
        <title>The complete genome of Chitinophaga pinensis DSM 2588.</title>
        <authorList>
            <consortium name="US DOE Joint Genome Institute (JGI-PGF)"/>
            <person name="Lucas S."/>
            <person name="Copeland A."/>
            <person name="Lapidus A."/>
            <person name="Glavina del Rio T."/>
            <person name="Dalin E."/>
            <person name="Tice H."/>
            <person name="Bruce D."/>
            <person name="Goodwin L."/>
            <person name="Pitluck S."/>
            <person name="Kyrpides N."/>
            <person name="Mavromatis K."/>
            <person name="Ivanova N."/>
            <person name="Mikhailova N."/>
            <person name="Sims D."/>
            <person name="Meinche L."/>
            <person name="Brettin T."/>
            <person name="Detter J.C."/>
            <person name="Han C."/>
            <person name="Larimer F."/>
            <person name="Land M."/>
            <person name="Hauser L."/>
            <person name="Markowitz V."/>
            <person name="Cheng J.-F."/>
            <person name="Hugenholtz P."/>
            <person name="Woyke T."/>
            <person name="Wu D."/>
            <person name="Spring S."/>
            <person name="Klenk H.-P."/>
            <person name="Eisen J.A."/>
        </authorList>
    </citation>
    <scope>NUCLEOTIDE SEQUENCE [LARGE SCALE GENOMIC DNA]</scope>
    <source>
        <strain evidence="5">ATCC 43595 / DSM 2588 / LMG 13176 / NBRC 15968 / NCIMB 11800 / UQM 2034</strain>
    </source>
</reference>
<keyword evidence="2" id="KW-0732">Signal</keyword>
<evidence type="ECO:0000259" key="3">
    <source>
        <dbReference type="Pfam" id="PF20434"/>
    </source>
</evidence>
<evidence type="ECO:0000313" key="5">
    <source>
        <dbReference type="Proteomes" id="UP000002215"/>
    </source>
</evidence>
<evidence type="ECO:0000313" key="4">
    <source>
        <dbReference type="EMBL" id="ACU64398.1"/>
    </source>
</evidence>
<accession>A0A979GX33</accession>
<dbReference type="Gene3D" id="3.40.50.1820">
    <property type="entry name" value="alpha/beta hydrolase"/>
    <property type="match status" value="1"/>
</dbReference>
<feature type="signal peptide" evidence="2">
    <location>
        <begin position="1"/>
        <end position="27"/>
    </location>
</feature>
<dbReference type="EMBL" id="CP001699">
    <property type="protein sequence ID" value="ACU64398.1"/>
    <property type="molecule type" value="Genomic_DNA"/>
</dbReference>
<sequence>MPISSVTVRRICCPALLLCVFALIAAACTKLGSTARDIAAEDRVPSLPAMELLNEHYGKDSLQVMDIYLPAGRDPSITHIMVFVHGGGWMGSDMRDYTPHIDNMKNRDSKYTYVNLNYRLVRDGKNTFPAAEEDVNAALQYVWRLADSFHISRATGIIGTSAGAHLAALQASKHNEKGYIKAAVCLLGVYDMQRFYQEGSAGVPELAAAVLGGTPGQRTDLYRSSSPLFYVHEKTPPTLLIHGTEDTLARYSQAVAMDSVLEKAGVVHELYSFKGWHAIPADKIVDAAEKMFDFIAKYTK</sequence>
<dbReference type="AlphaFoldDB" id="A0A979GX33"/>
<dbReference type="Pfam" id="PF20434">
    <property type="entry name" value="BD-FAE"/>
    <property type="match status" value="1"/>
</dbReference>
<dbReference type="OrthoDB" id="9777975at2"/>
<dbReference type="PANTHER" id="PTHR48081">
    <property type="entry name" value="AB HYDROLASE SUPERFAMILY PROTEIN C4A8.06C"/>
    <property type="match status" value="1"/>
</dbReference>
<protein>
    <submittedName>
        <fullName evidence="4">Dienelactone hydrolase</fullName>
    </submittedName>
</protein>
<reference evidence="4 5" key="2">
    <citation type="journal article" date="2010" name="Stand. Genomic Sci.">
        <title>Complete genome sequence of Chitinophaga pinensis type strain (UQM 2034).</title>
        <authorList>
            <person name="Glavina Del Rio T."/>
            <person name="Abt B."/>
            <person name="Spring S."/>
            <person name="Lapidus A."/>
            <person name="Nolan M."/>
            <person name="Tice H."/>
            <person name="Copeland A."/>
            <person name="Cheng J.F."/>
            <person name="Chen F."/>
            <person name="Bruce D."/>
            <person name="Goodwin L."/>
            <person name="Pitluck S."/>
            <person name="Ivanova N."/>
            <person name="Mavromatis K."/>
            <person name="Mikhailova N."/>
            <person name="Pati A."/>
            <person name="Chen A."/>
            <person name="Palaniappan K."/>
            <person name="Land M."/>
            <person name="Hauser L."/>
            <person name="Chang Y.J."/>
            <person name="Jeffries C.D."/>
            <person name="Chain P."/>
            <person name="Saunders E."/>
            <person name="Detter J.C."/>
            <person name="Brettin T."/>
            <person name="Rohde M."/>
            <person name="Goker M."/>
            <person name="Bristow J."/>
            <person name="Eisen J.A."/>
            <person name="Markowitz V."/>
            <person name="Hugenholtz P."/>
            <person name="Kyrpides N.C."/>
            <person name="Klenk H.P."/>
            <person name="Lucas S."/>
        </authorList>
    </citation>
    <scope>NUCLEOTIDE SEQUENCE [LARGE SCALE GENOMIC DNA]</scope>
    <source>
        <strain evidence="5">ATCC 43595 / DSM 2588 / LMG 13176 / NBRC 15968 / NCIMB 11800 / UQM 2034</strain>
    </source>
</reference>
<feature type="domain" description="BD-FAE-like" evidence="3">
    <location>
        <begin position="65"/>
        <end position="259"/>
    </location>
</feature>
<keyword evidence="1 4" id="KW-0378">Hydrolase</keyword>
<dbReference type="RefSeq" id="WP_012794561.1">
    <property type="nucleotide sequence ID" value="NC_013132.1"/>
</dbReference>
<dbReference type="InterPro" id="IPR049492">
    <property type="entry name" value="BD-FAE-like_dom"/>
</dbReference>
<dbReference type="PANTHER" id="PTHR48081:SF33">
    <property type="entry name" value="KYNURENINE FORMAMIDASE"/>
    <property type="match status" value="1"/>
</dbReference>
<dbReference type="Proteomes" id="UP000002215">
    <property type="component" value="Chromosome"/>
</dbReference>
<dbReference type="InterPro" id="IPR029058">
    <property type="entry name" value="AB_hydrolase_fold"/>
</dbReference>
<proteinExistence type="predicted"/>
<dbReference type="GO" id="GO:0016787">
    <property type="term" value="F:hydrolase activity"/>
    <property type="evidence" value="ECO:0007669"/>
    <property type="project" value="UniProtKB-KW"/>
</dbReference>
<organism evidence="4 5">
    <name type="scientific">Chitinophaga pinensis (strain ATCC 43595 / DSM 2588 / LMG 13176 / NBRC 15968 / NCIMB 11800 / UQM 2034)</name>
    <dbReference type="NCBI Taxonomy" id="485918"/>
    <lineage>
        <taxon>Bacteria</taxon>
        <taxon>Pseudomonadati</taxon>
        <taxon>Bacteroidota</taxon>
        <taxon>Chitinophagia</taxon>
        <taxon>Chitinophagales</taxon>
        <taxon>Chitinophagaceae</taxon>
        <taxon>Chitinophaga</taxon>
    </lineage>
</organism>
<evidence type="ECO:0000256" key="1">
    <source>
        <dbReference type="ARBA" id="ARBA00022801"/>
    </source>
</evidence>
<dbReference type="SUPFAM" id="SSF53474">
    <property type="entry name" value="alpha/beta-Hydrolases"/>
    <property type="match status" value="1"/>
</dbReference>
<dbReference type="InterPro" id="IPR050300">
    <property type="entry name" value="GDXG_lipolytic_enzyme"/>
</dbReference>